<organism evidence="1 2">
    <name type="scientific">Acetatifactor muris</name>
    <dbReference type="NCBI Taxonomy" id="879566"/>
    <lineage>
        <taxon>Bacteria</taxon>
        <taxon>Bacillati</taxon>
        <taxon>Bacillota</taxon>
        <taxon>Clostridia</taxon>
        <taxon>Lachnospirales</taxon>
        <taxon>Lachnospiraceae</taxon>
        <taxon>Acetatifactor</taxon>
    </lineage>
</organism>
<name>A0A2K4ZJ81_9FIRM</name>
<evidence type="ECO:0000313" key="2">
    <source>
        <dbReference type="Proteomes" id="UP000236311"/>
    </source>
</evidence>
<keyword evidence="2" id="KW-1185">Reference proteome</keyword>
<evidence type="ECO:0000313" key="1">
    <source>
        <dbReference type="EMBL" id="SOY30538.1"/>
    </source>
</evidence>
<dbReference type="AlphaFoldDB" id="A0A2K4ZJ81"/>
<dbReference type="Proteomes" id="UP000236311">
    <property type="component" value="Unassembled WGS sequence"/>
</dbReference>
<reference evidence="1 2" key="1">
    <citation type="submission" date="2018-01" db="EMBL/GenBank/DDBJ databases">
        <authorList>
            <person name="Gaut B.S."/>
            <person name="Morton B.R."/>
            <person name="Clegg M.T."/>
            <person name="Duvall M.R."/>
        </authorList>
    </citation>
    <scope>NUCLEOTIDE SEQUENCE [LARGE SCALE GENOMIC DNA]</scope>
    <source>
        <strain evidence="1">GP69</strain>
    </source>
</reference>
<protein>
    <submittedName>
        <fullName evidence="1">Uncharacterized protein</fullName>
    </submittedName>
</protein>
<proteinExistence type="predicted"/>
<dbReference type="EMBL" id="OFSM01000017">
    <property type="protein sequence ID" value="SOY30538.1"/>
    <property type="molecule type" value="Genomic_DNA"/>
</dbReference>
<accession>A0A2K4ZJ81</accession>
<sequence length="215" mass="24007">MRKHFNLSSDREVKLLTLYLVTSLWGLRINHPILVLTGEKGSSKSSSFKKLEELIDPKSSELGSGIPRGSDGLEVRLYNGYFVTFDNLSSLSRKISDILAVAVTGGSFSKRALYRNADEIVLDLKAVVAVNGVSLVAKESDLLDRSVILTLRRITPDKVLTEEELWAEFEKDRPEMLGACFNVLAAALNDTEEVRIRNKIRISAHWTRMLLPCVS</sequence>
<dbReference type="RefSeq" id="WP_146040089.1">
    <property type="nucleotide sequence ID" value="NZ_CANRXC010000088.1"/>
</dbReference>
<gene>
    <name evidence="1" type="ORF">AMURIS_03269</name>
</gene>
<dbReference type="OrthoDB" id="266913at2"/>